<evidence type="ECO:0000313" key="3">
    <source>
        <dbReference type="Proteomes" id="UP001201980"/>
    </source>
</evidence>
<feature type="compositionally biased region" description="Basic and acidic residues" evidence="1">
    <location>
        <begin position="576"/>
        <end position="593"/>
    </location>
</feature>
<accession>A0AAD5RHR2</accession>
<name>A0AAD5RHR2_9PEZI</name>
<sequence>MVYISAADKMPTKETANAEVPSNPPSNWPVGFPTTCFPLLHLTPELREKVFSMLVRTLCPRSNLVFGRAGQVASGPEEETGTLQRQKHTRQLHEELWGCTGGADLGFARRRERLEALAASSTGTSSSGGDNGSKYDDISDYFVLPPPRGEEQDDGNVAEARERRARKRGWKYPLSGPESNNFVYGPEGKCGVLVYSGLSTFGRAEDRIGTLEWICQGRKEDEWAEPTNLYLVCRQFLRESRMAFWKGNSLVVNLVDRRVRERWCAFIEDDGGGNGSGKRGDRKERKKAKKMTKKKQGWDGEEQQQGRRYDLPPSYDSYEQQEKEEETWIKKRENGGAQVFDSATRRSMSPSISPPIRLDAKLHILSLDIILKRMGADVSSAIDELGMMILRGSLRHLTVRFEDGVGSAWVPQSSHASNPQTQMATALTRNQVLPQSRGVSQILDPETARAAGFKKSNFPVMTMAGRDSVMRKIAKVLADPDLLRRRVMVSRRHRGEWCGLHDKPRTGGRRRGKGKDNGEVNNRNGKGQNGSVNGTGIGRERGEVNEIITGSIFGGTGTGTRMGAETEDTTSTTTGEVREEGNKTPQDEIRTADEQEQEGDGDDDSCAIMVERYVFSHVGIVTMVAGDGDGHKHHSETDDDDEKTAWLPVDWKLFVRTFGKPEECEIFRVTEGWMFSGGRGPATA</sequence>
<comment type="caution">
    <text evidence="2">The sequence shown here is derived from an EMBL/GenBank/DDBJ whole genome shotgun (WGS) entry which is preliminary data.</text>
</comment>
<keyword evidence="3" id="KW-1185">Reference proteome</keyword>
<proteinExistence type="predicted"/>
<gene>
    <name evidence="2" type="ORF">MKZ38_008226</name>
</gene>
<dbReference type="AlphaFoldDB" id="A0AAD5RHR2"/>
<evidence type="ECO:0000313" key="2">
    <source>
        <dbReference type="EMBL" id="KAJ2893785.1"/>
    </source>
</evidence>
<feature type="region of interest" description="Disordered" evidence="1">
    <location>
        <begin position="1"/>
        <end position="23"/>
    </location>
</feature>
<reference evidence="2" key="1">
    <citation type="submission" date="2022-07" db="EMBL/GenBank/DDBJ databases">
        <title>Draft genome sequence of Zalerion maritima ATCC 34329, a (micro)plastics degrading marine fungus.</title>
        <authorList>
            <person name="Paco A."/>
            <person name="Goncalves M.F.M."/>
            <person name="Rocha-Santos T.A.P."/>
            <person name="Alves A."/>
        </authorList>
    </citation>
    <scope>NUCLEOTIDE SEQUENCE</scope>
    <source>
        <strain evidence="2">ATCC 34329</strain>
    </source>
</reference>
<protein>
    <submittedName>
        <fullName evidence="2">Uncharacterized protein</fullName>
    </submittedName>
</protein>
<feature type="compositionally biased region" description="Polar residues" evidence="1">
    <location>
        <begin position="519"/>
        <end position="534"/>
    </location>
</feature>
<feature type="region of interest" description="Disordered" evidence="1">
    <location>
        <begin position="498"/>
        <end position="603"/>
    </location>
</feature>
<dbReference type="Proteomes" id="UP001201980">
    <property type="component" value="Unassembled WGS sequence"/>
</dbReference>
<dbReference type="EMBL" id="JAKWBI020000566">
    <property type="protein sequence ID" value="KAJ2893785.1"/>
    <property type="molecule type" value="Genomic_DNA"/>
</dbReference>
<feature type="region of interest" description="Disordered" evidence="1">
    <location>
        <begin position="271"/>
        <end position="325"/>
    </location>
</feature>
<feature type="compositionally biased region" description="Basic residues" evidence="1">
    <location>
        <begin position="284"/>
        <end position="295"/>
    </location>
</feature>
<organism evidence="2 3">
    <name type="scientific">Zalerion maritima</name>
    <dbReference type="NCBI Taxonomy" id="339359"/>
    <lineage>
        <taxon>Eukaryota</taxon>
        <taxon>Fungi</taxon>
        <taxon>Dikarya</taxon>
        <taxon>Ascomycota</taxon>
        <taxon>Pezizomycotina</taxon>
        <taxon>Sordariomycetes</taxon>
        <taxon>Lulworthiomycetidae</taxon>
        <taxon>Lulworthiales</taxon>
        <taxon>Lulworthiaceae</taxon>
        <taxon>Zalerion</taxon>
    </lineage>
</organism>
<evidence type="ECO:0000256" key="1">
    <source>
        <dbReference type="SAM" id="MobiDB-lite"/>
    </source>
</evidence>
<feature type="compositionally biased region" description="Acidic residues" evidence="1">
    <location>
        <begin position="594"/>
        <end position="603"/>
    </location>
</feature>